<proteinExistence type="predicted"/>
<name>E6TU66_EVAC2</name>
<dbReference type="AlphaFoldDB" id="E6TU66"/>
<gene>
    <name evidence="2" type="ordered locus">Bcell_0239</name>
</gene>
<sequence length="240" mass="26681">MTQPSNTFKVATDLFLIQMKWSLWFIPIVFAIYLIVIPLVPNLEELDLNFLAFQFQPSKIYMLVIGILTCFAFMSHYVKYGVTRNDYFYGAALAAIGVAISITVTSAILAGILQFTGTFISFSPGTANMEFIHSSSTWLVPIIVYSLIIITYYIAGWLIAIGFYRYGGFGGMGFILISITFITLIDLLWEGDPTAPMLGWLSIPFPNLSFSVAAILSGLVIVCGMWITLLTTKRVTIKVE</sequence>
<organism evidence="2 3">
    <name type="scientific">Evansella cellulosilytica (strain ATCC 21833 / DSM 2522 / FERM P-1141 / JCM 9156 / N-4)</name>
    <name type="common">Bacillus cellulosilyticus</name>
    <dbReference type="NCBI Taxonomy" id="649639"/>
    <lineage>
        <taxon>Bacteria</taxon>
        <taxon>Bacillati</taxon>
        <taxon>Bacillota</taxon>
        <taxon>Bacilli</taxon>
        <taxon>Bacillales</taxon>
        <taxon>Bacillaceae</taxon>
        <taxon>Evansella</taxon>
    </lineage>
</organism>
<evidence type="ECO:0000256" key="1">
    <source>
        <dbReference type="SAM" id="Phobius"/>
    </source>
</evidence>
<keyword evidence="1" id="KW-1133">Transmembrane helix</keyword>
<dbReference type="STRING" id="649639.Bcell_0239"/>
<feature type="transmembrane region" description="Helical" evidence="1">
    <location>
        <begin position="90"/>
        <end position="122"/>
    </location>
</feature>
<feature type="transmembrane region" description="Helical" evidence="1">
    <location>
        <begin position="142"/>
        <end position="164"/>
    </location>
</feature>
<dbReference type="HOGENOM" id="CLU_091997_0_0_9"/>
<feature type="transmembrane region" description="Helical" evidence="1">
    <location>
        <begin position="21"/>
        <end position="40"/>
    </location>
</feature>
<feature type="transmembrane region" description="Helical" evidence="1">
    <location>
        <begin position="209"/>
        <end position="230"/>
    </location>
</feature>
<dbReference type="eggNOG" id="ENOG5032SZV">
    <property type="taxonomic scope" value="Bacteria"/>
</dbReference>
<dbReference type="EMBL" id="CP002394">
    <property type="protein sequence ID" value="ADU28526.1"/>
    <property type="molecule type" value="Genomic_DNA"/>
</dbReference>
<dbReference type="Proteomes" id="UP000001401">
    <property type="component" value="Chromosome"/>
</dbReference>
<keyword evidence="1" id="KW-0472">Membrane</keyword>
<accession>E6TU66</accession>
<reference evidence="2" key="1">
    <citation type="submission" date="2010-12" db="EMBL/GenBank/DDBJ databases">
        <title>Complete sequence of Bacillus cellulosilyticus DSM 2522.</title>
        <authorList>
            <consortium name="US DOE Joint Genome Institute"/>
            <person name="Lucas S."/>
            <person name="Copeland A."/>
            <person name="Lapidus A."/>
            <person name="Cheng J.-F."/>
            <person name="Bruce D."/>
            <person name="Goodwin L."/>
            <person name="Pitluck S."/>
            <person name="Chertkov O."/>
            <person name="Detter J.C."/>
            <person name="Han C."/>
            <person name="Tapia R."/>
            <person name="Land M."/>
            <person name="Hauser L."/>
            <person name="Jeffries C."/>
            <person name="Kyrpides N."/>
            <person name="Ivanova N."/>
            <person name="Mikhailova N."/>
            <person name="Brumm P."/>
            <person name="Mead D."/>
            <person name="Woyke T."/>
        </authorList>
    </citation>
    <scope>NUCLEOTIDE SEQUENCE [LARGE SCALE GENOMIC DNA]</scope>
    <source>
        <strain evidence="2">DSM 2522</strain>
    </source>
</reference>
<keyword evidence="3" id="KW-1185">Reference proteome</keyword>
<evidence type="ECO:0000313" key="2">
    <source>
        <dbReference type="EMBL" id="ADU28526.1"/>
    </source>
</evidence>
<protein>
    <submittedName>
        <fullName evidence="2">Uncharacterized protein</fullName>
    </submittedName>
</protein>
<feature type="transmembrane region" description="Helical" evidence="1">
    <location>
        <begin position="60"/>
        <end position="78"/>
    </location>
</feature>
<dbReference type="RefSeq" id="WP_013486867.1">
    <property type="nucleotide sequence ID" value="NC_014829.1"/>
</dbReference>
<feature type="transmembrane region" description="Helical" evidence="1">
    <location>
        <begin position="171"/>
        <end position="189"/>
    </location>
</feature>
<dbReference type="OrthoDB" id="2388713at2"/>
<evidence type="ECO:0000313" key="3">
    <source>
        <dbReference type="Proteomes" id="UP000001401"/>
    </source>
</evidence>
<dbReference type="KEGG" id="bco:Bcell_0239"/>
<keyword evidence="1" id="KW-0812">Transmembrane</keyword>